<dbReference type="PROSITE" id="PS51077">
    <property type="entry name" value="HTH_ICLR"/>
    <property type="match status" value="1"/>
</dbReference>
<dbReference type="InterPro" id="IPR050707">
    <property type="entry name" value="HTH_MetabolicPath_Reg"/>
</dbReference>
<dbReference type="SUPFAM" id="SSF46785">
    <property type="entry name" value="Winged helix' DNA-binding domain"/>
    <property type="match status" value="1"/>
</dbReference>
<dbReference type="GO" id="GO:0045892">
    <property type="term" value="P:negative regulation of DNA-templated transcription"/>
    <property type="evidence" value="ECO:0007669"/>
    <property type="project" value="TreeGrafter"/>
</dbReference>
<dbReference type="EMBL" id="JAGSCS010000002">
    <property type="protein sequence ID" value="MBR0575308.1"/>
    <property type="molecule type" value="Genomic_DNA"/>
</dbReference>
<gene>
    <name evidence="8" type="ORF">KCG48_03030</name>
</gene>
<dbReference type="InterPro" id="IPR036390">
    <property type="entry name" value="WH_DNA-bd_sf"/>
</dbReference>
<dbReference type="FunFam" id="1.10.10.10:FF:000056">
    <property type="entry name" value="IclR family transcriptional regulator"/>
    <property type="match status" value="1"/>
</dbReference>
<dbReference type="AlphaFoldDB" id="A0A941HQB5"/>
<dbReference type="PROSITE" id="PS51078">
    <property type="entry name" value="ICLR_ED"/>
    <property type="match status" value="1"/>
</dbReference>
<dbReference type="SUPFAM" id="SSF55781">
    <property type="entry name" value="GAF domain-like"/>
    <property type="match status" value="1"/>
</dbReference>
<keyword evidence="9" id="KW-1185">Reference proteome</keyword>
<evidence type="ECO:0000313" key="9">
    <source>
        <dbReference type="Proteomes" id="UP000675379"/>
    </source>
</evidence>
<dbReference type="Pfam" id="PF01614">
    <property type="entry name" value="IclR_C"/>
    <property type="match status" value="1"/>
</dbReference>
<feature type="domain" description="HTH iclR-type" evidence="6">
    <location>
        <begin position="5"/>
        <end position="67"/>
    </location>
</feature>
<comment type="caution">
    <text evidence="8">The sequence shown here is derived from an EMBL/GenBank/DDBJ whole genome shotgun (WGS) entry which is preliminary data.</text>
</comment>
<evidence type="ECO:0000256" key="3">
    <source>
        <dbReference type="ARBA" id="ARBA00023163"/>
    </source>
</evidence>
<dbReference type="SMART" id="SM00346">
    <property type="entry name" value="HTH_ICLR"/>
    <property type="match status" value="1"/>
</dbReference>
<reference evidence="8" key="1">
    <citation type="submission" date="2021-04" db="EMBL/GenBank/DDBJ databases">
        <title>Proteiniclasticum sedimins sp. nov., an obligate anaerobic bacterium isolated from anaerobic sludge.</title>
        <authorList>
            <person name="Liu J."/>
        </authorList>
    </citation>
    <scope>NUCLEOTIDE SEQUENCE</scope>
    <source>
        <strain evidence="8">BAD-10</strain>
    </source>
</reference>
<accession>A0A941HQB5</accession>
<keyword evidence="2" id="KW-0238">DNA-binding</keyword>
<keyword evidence="1" id="KW-0805">Transcription regulation</keyword>
<evidence type="ECO:0000259" key="6">
    <source>
        <dbReference type="PROSITE" id="PS51077"/>
    </source>
</evidence>
<evidence type="ECO:0000256" key="4">
    <source>
        <dbReference type="ARBA" id="ARBA00058938"/>
    </source>
</evidence>
<dbReference type="GO" id="GO:0003700">
    <property type="term" value="F:DNA-binding transcription factor activity"/>
    <property type="evidence" value="ECO:0007669"/>
    <property type="project" value="TreeGrafter"/>
</dbReference>
<organism evidence="8 9">
    <name type="scientific">Proteiniclasticum sediminis</name>
    <dbReference type="NCBI Taxonomy" id="2804028"/>
    <lineage>
        <taxon>Bacteria</taxon>
        <taxon>Bacillati</taxon>
        <taxon>Bacillota</taxon>
        <taxon>Clostridia</taxon>
        <taxon>Eubacteriales</taxon>
        <taxon>Clostridiaceae</taxon>
        <taxon>Proteiniclasticum</taxon>
    </lineage>
</organism>
<dbReference type="Proteomes" id="UP000675379">
    <property type="component" value="Unassembled WGS sequence"/>
</dbReference>
<evidence type="ECO:0000259" key="7">
    <source>
        <dbReference type="PROSITE" id="PS51078"/>
    </source>
</evidence>
<name>A0A941HQB5_9CLOT</name>
<dbReference type="RefSeq" id="WP_211799814.1">
    <property type="nucleotide sequence ID" value="NZ_JAGSCS010000002.1"/>
</dbReference>
<dbReference type="PANTHER" id="PTHR30136">
    <property type="entry name" value="HELIX-TURN-HELIX TRANSCRIPTIONAL REGULATOR, ICLR FAMILY"/>
    <property type="match status" value="1"/>
</dbReference>
<proteinExistence type="predicted"/>
<dbReference type="PANTHER" id="PTHR30136:SF24">
    <property type="entry name" value="HTH-TYPE TRANSCRIPTIONAL REPRESSOR ALLR"/>
    <property type="match status" value="1"/>
</dbReference>
<evidence type="ECO:0000313" key="8">
    <source>
        <dbReference type="EMBL" id="MBR0575308.1"/>
    </source>
</evidence>
<dbReference type="InterPro" id="IPR014757">
    <property type="entry name" value="Tscrpt_reg_IclR_C"/>
</dbReference>
<evidence type="ECO:0000256" key="5">
    <source>
        <dbReference type="ARBA" id="ARBA00070406"/>
    </source>
</evidence>
<protein>
    <recommendedName>
        <fullName evidence="5">Glycerol operon regulatory protein</fullName>
    </recommendedName>
</protein>
<evidence type="ECO:0000256" key="1">
    <source>
        <dbReference type="ARBA" id="ARBA00023015"/>
    </source>
</evidence>
<keyword evidence="3" id="KW-0804">Transcription</keyword>
<dbReference type="InterPro" id="IPR029016">
    <property type="entry name" value="GAF-like_dom_sf"/>
</dbReference>
<feature type="domain" description="IclR-ED" evidence="7">
    <location>
        <begin position="68"/>
        <end position="251"/>
    </location>
</feature>
<dbReference type="GO" id="GO:0003677">
    <property type="term" value="F:DNA binding"/>
    <property type="evidence" value="ECO:0007669"/>
    <property type="project" value="UniProtKB-KW"/>
</dbReference>
<dbReference type="InterPro" id="IPR005471">
    <property type="entry name" value="Tscrpt_reg_IclR_N"/>
</dbReference>
<comment type="function">
    <text evidence="4">May be an activator protein for the gylABX operon.</text>
</comment>
<dbReference type="InterPro" id="IPR036388">
    <property type="entry name" value="WH-like_DNA-bd_sf"/>
</dbReference>
<dbReference type="Pfam" id="PF09339">
    <property type="entry name" value="HTH_IclR"/>
    <property type="match status" value="1"/>
</dbReference>
<dbReference type="Gene3D" id="3.30.450.40">
    <property type="match status" value="1"/>
</dbReference>
<dbReference type="Gene3D" id="1.10.10.10">
    <property type="entry name" value="Winged helix-like DNA-binding domain superfamily/Winged helix DNA-binding domain"/>
    <property type="match status" value="1"/>
</dbReference>
<sequence>MSDTVQSIDRAFRILELLSENPDGLGLLEISHRTGLTKSTVHRLLMTLQENGMTKQLEPTGKYSLTMKLFVLGSRVVEKREVLQVARPYLEKLRDISGEAVHLVIREGDELVYVDKVESENTIRMYSTIGRKGVLYATSVGKALLALSPQEEVASYWNRTEVIAQTPQTIVDFPAFLRELERIRQDGYALDREENELGVKCVGAAIRDYTGKAVAAISVSGPAQRMTPKVLETIGGEVQKITREISQEMGYSGHSR</sequence>
<evidence type="ECO:0000256" key="2">
    <source>
        <dbReference type="ARBA" id="ARBA00023125"/>
    </source>
</evidence>